<comment type="caution">
    <text evidence="1">The sequence shown here is derived from an EMBL/GenBank/DDBJ whole genome shotgun (WGS) entry which is preliminary data.</text>
</comment>
<dbReference type="EMBL" id="CM040456">
    <property type="protein sequence ID" value="MCI4376225.1"/>
    <property type="molecule type" value="Genomic_DNA"/>
</dbReference>
<dbReference type="Proteomes" id="UP000829447">
    <property type="component" value="Linkage Group LG3"/>
</dbReference>
<gene>
    <name evidence="1" type="ORF">PGIGA_G00186020</name>
</gene>
<evidence type="ECO:0000313" key="2">
    <source>
        <dbReference type="Proteomes" id="UP000829447"/>
    </source>
</evidence>
<evidence type="ECO:0000313" key="1">
    <source>
        <dbReference type="EMBL" id="MCI4376225.1"/>
    </source>
</evidence>
<name>A0ACC5WC45_PANGG</name>
<sequence length="79" mass="9045">MLILVMCACSSVLLKVIPLLSLCCKFSRHLSLSLSLSLPLARSLSLTHTHTHTHTIYKFQRYIMHIMDCTYIMTTVIHL</sequence>
<proteinExistence type="predicted"/>
<reference evidence="1 2" key="1">
    <citation type="journal article" date="2022" name="bioRxiv">
        <title>An ancient truncated duplication of the anti-Mullerian hormone receptor type 2 gene is a potential conserved master sex determinant in the Pangasiidae catfish family.</title>
        <authorList>
            <person name="Wen M."/>
            <person name="Pan Q."/>
            <person name="Jouanno E."/>
            <person name="Montfort J."/>
            <person name="Zahm M."/>
            <person name="Cabau C."/>
            <person name="Klopp C."/>
            <person name="Iampietro C."/>
            <person name="Roques C."/>
            <person name="Bouchez O."/>
            <person name="Castinel A."/>
            <person name="Donnadieu C."/>
            <person name="Parrinello H."/>
            <person name="Poncet C."/>
            <person name="Belmonte E."/>
            <person name="Gautier V."/>
            <person name="Avarre J.-C."/>
            <person name="Dugue R."/>
            <person name="Gustiano R."/>
            <person name="Ha T.T.T."/>
            <person name="Campet M."/>
            <person name="Sriphairoj K."/>
            <person name="Ribolli J."/>
            <person name="de Almeida F.L."/>
            <person name="Desvignes T."/>
            <person name="Postlethwait J.H."/>
            <person name="Bucao C.F."/>
            <person name="Robinson-Rechavi M."/>
            <person name="Bobe J."/>
            <person name="Herpin A."/>
            <person name="Guiguen Y."/>
        </authorList>
    </citation>
    <scope>NUCLEOTIDE SEQUENCE [LARGE SCALE GENOMIC DNA]</scope>
    <source>
        <strain evidence="1">YG-Dec2019</strain>
    </source>
</reference>
<organism evidence="1 2">
    <name type="scientific">Pangasianodon gigas</name>
    <name type="common">Mekong giant catfish</name>
    <name type="synonym">Pangasius gigas</name>
    <dbReference type="NCBI Taxonomy" id="30993"/>
    <lineage>
        <taxon>Eukaryota</taxon>
        <taxon>Metazoa</taxon>
        <taxon>Chordata</taxon>
        <taxon>Craniata</taxon>
        <taxon>Vertebrata</taxon>
        <taxon>Euteleostomi</taxon>
        <taxon>Actinopterygii</taxon>
        <taxon>Neopterygii</taxon>
        <taxon>Teleostei</taxon>
        <taxon>Ostariophysi</taxon>
        <taxon>Siluriformes</taxon>
        <taxon>Pangasiidae</taxon>
        <taxon>Pangasianodon</taxon>
    </lineage>
</organism>
<accession>A0ACC5WC45</accession>
<keyword evidence="2" id="KW-1185">Reference proteome</keyword>
<protein>
    <submittedName>
        <fullName evidence="1">Uncharacterized protein</fullName>
    </submittedName>
</protein>